<dbReference type="GO" id="GO:0016779">
    <property type="term" value="F:nucleotidyltransferase activity"/>
    <property type="evidence" value="ECO:0007669"/>
    <property type="project" value="UniProtKB-KW"/>
</dbReference>
<name>A0AAU8CUV6_9HYPH</name>
<reference evidence="1" key="1">
    <citation type="submission" date="2024-06" db="EMBL/GenBank/DDBJ databases">
        <title>Mesorhizobium karijinii sp. nov., a symbiont of the iconic Swainsona formosa from arid Australia.</title>
        <authorList>
            <person name="Hill Y.J."/>
            <person name="Watkin E.L.J."/>
            <person name="O'Hara G.W."/>
            <person name="Terpolilli J."/>
            <person name="Tye M.L."/>
            <person name="Kohlmeier M.G."/>
        </authorList>
    </citation>
    <scope>NUCLEOTIDE SEQUENCE</scope>
    <source>
        <strain evidence="1">WSM2240</strain>
    </source>
</reference>
<protein>
    <submittedName>
        <fullName evidence="1">3-deoxy-manno-octulosonate cytidylyltransferase</fullName>
    </submittedName>
</protein>
<sequence>MTNSGISQLCSDPQGFFSSFDAIVLVANSRDAAGVLAAPEITGRPLFVFFNRVYRILDRRFDRDCILISRSSPVGASLIYRKELDDVLSLLKGPKFHGILNVRAEARELFSKPEEFKGNPVGFLDLVEWAQQMYPIGRRMPSTGFAVAVWLAEQKLSLPIFLSGFSGVREAEWRVYDGHDWTWEQIVLNLLYKMGKLHEYRYGKFSDAWPVNSLLARFSDISPGDLSITAAEVLSHRLAGTNRVIDHIYSGLRIQLAVRDFVRSLRPQSWKAKERARLLENLNSLNNKS</sequence>
<keyword evidence="1" id="KW-0808">Transferase</keyword>
<accession>A0AAU8CUV6</accession>
<gene>
    <name evidence="1" type="ORF">ABVK50_09790</name>
</gene>
<proteinExistence type="predicted"/>
<organism evidence="1">
    <name type="scientific">Mesorhizobium sp. WSM2240</name>
    <dbReference type="NCBI Taxonomy" id="3228851"/>
    <lineage>
        <taxon>Bacteria</taxon>
        <taxon>Pseudomonadati</taxon>
        <taxon>Pseudomonadota</taxon>
        <taxon>Alphaproteobacteria</taxon>
        <taxon>Hyphomicrobiales</taxon>
        <taxon>Phyllobacteriaceae</taxon>
        <taxon>Mesorhizobium</taxon>
    </lineage>
</organism>
<dbReference type="RefSeq" id="WP_353641738.1">
    <property type="nucleotide sequence ID" value="NZ_CP159253.1"/>
</dbReference>
<dbReference type="AlphaFoldDB" id="A0AAU8CUV6"/>
<keyword evidence="1" id="KW-0548">Nucleotidyltransferase</keyword>
<evidence type="ECO:0000313" key="1">
    <source>
        <dbReference type="EMBL" id="XCG50739.1"/>
    </source>
</evidence>
<dbReference type="EMBL" id="CP159253">
    <property type="protein sequence ID" value="XCG50739.1"/>
    <property type="molecule type" value="Genomic_DNA"/>
</dbReference>